<keyword evidence="2" id="KW-1185">Reference proteome</keyword>
<organism evidence="1 2">
    <name type="scientific">Cryptolaemus montrouzieri</name>
    <dbReference type="NCBI Taxonomy" id="559131"/>
    <lineage>
        <taxon>Eukaryota</taxon>
        <taxon>Metazoa</taxon>
        <taxon>Ecdysozoa</taxon>
        <taxon>Arthropoda</taxon>
        <taxon>Hexapoda</taxon>
        <taxon>Insecta</taxon>
        <taxon>Pterygota</taxon>
        <taxon>Neoptera</taxon>
        <taxon>Endopterygota</taxon>
        <taxon>Coleoptera</taxon>
        <taxon>Polyphaga</taxon>
        <taxon>Cucujiformia</taxon>
        <taxon>Coccinelloidea</taxon>
        <taxon>Coccinellidae</taxon>
        <taxon>Scymninae</taxon>
        <taxon>Scymnini</taxon>
        <taxon>Cryptolaemus</taxon>
    </lineage>
</organism>
<accession>A0ABD2P7Q8</accession>
<dbReference type="Proteomes" id="UP001516400">
    <property type="component" value="Unassembled WGS sequence"/>
</dbReference>
<dbReference type="AlphaFoldDB" id="A0ABD2P7Q8"/>
<evidence type="ECO:0000313" key="1">
    <source>
        <dbReference type="EMBL" id="KAL3286966.1"/>
    </source>
</evidence>
<gene>
    <name evidence="1" type="ORF">HHI36_001452</name>
</gene>
<sequence length="158" mass="18315">MLPLKRLTIGNCKKTWVSDVVKRASMDLKNLYWLKVNLNSTSLDLEYRQAKKNYRCLLRETKYEYMENRLNTAHNKNKTVWSIVNEELGKSSSYKNQFSLCIDGVICSEPKMIVSAFGEYFSSVNNKCLHQHFGNNISQCCTSSIMKSCNFFFSGYGR</sequence>
<proteinExistence type="predicted"/>
<protein>
    <submittedName>
        <fullName evidence="1">Uncharacterized protein</fullName>
    </submittedName>
</protein>
<name>A0ABD2P7Q8_9CUCU</name>
<dbReference type="EMBL" id="JABFTP020000185">
    <property type="protein sequence ID" value="KAL3286966.1"/>
    <property type="molecule type" value="Genomic_DNA"/>
</dbReference>
<evidence type="ECO:0000313" key="2">
    <source>
        <dbReference type="Proteomes" id="UP001516400"/>
    </source>
</evidence>
<comment type="caution">
    <text evidence="1">The sequence shown here is derived from an EMBL/GenBank/DDBJ whole genome shotgun (WGS) entry which is preliminary data.</text>
</comment>
<reference evidence="1 2" key="1">
    <citation type="journal article" date="2021" name="BMC Biol.">
        <title>Horizontally acquired antibacterial genes associated with adaptive radiation of ladybird beetles.</title>
        <authorList>
            <person name="Li H.S."/>
            <person name="Tang X.F."/>
            <person name="Huang Y.H."/>
            <person name="Xu Z.Y."/>
            <person name="Chen M.L."/>
            <person name="Du X.Y."/>
            <person name="Qiu B.Y."/>
            <person name="Chen P.T."/>
            <person name="Zhang W."/>
            <person name="Slipinski A."/>
            <person name="Escalona H.E."/>
            <person name="Waterhouse R.M."/>
            <person name="Zwick A."/>
            <person name="Pang H."/>
        </authorList>
    </citation>
    <scope>NUCLEOTIDE SEQUENCE [LARGE SCALE GENOMIC DNA]</scope>
    <source>
        <strain evidence="1">SYSU2018</strain>
    </source>
</reference>